<dbReference type="Proteomes" id="UP001176941">
    <property type="component" value="Chromosome 4"/>
</dbReference>
<feature type="region of interest" description="Disordered" evidence="1">
    <location>
        <begin position="1"/>
        <end position="44"/>
    </location>
</feature>
<protein>
    <submittedName>
        <fullName evidence="2">Uncharacterized protein</fullName>
    </submittedName>
</protein>
<keyword evidence="3" id="KW-1185">Reference proteome</keyword>
<dbReference type="EMBL" id="OX459940">
    <property type="protein sequence ID" value="CAI9174751.1"/>
    <property type="molecule type" value="Genomic_DNA"/>
</dbReference>
<feature type="compositionally biased region" description="Pro residues" evidence="1">
    <location>
        <begin position="87"/>
        <end position="97"/>
    </location>
</feature>
<organism evidence="2 3">
    <name type="scientific">Rangifer tarandus platyrhynchus</name>
    <name type="common">Svalbard reindeer</name>
    <dbReference type="NCBI Taxonomy" id="3082113"/>
    <lineage>
        <taxon>Eukaryota</taxon>
        <taxon>Metazoa</taxon>
        <taxon>Chordata</taxon>
        <taxon>Craniata</taxon>
        <taxon>Vertebrata</taxon>
        <taxon>Euteleostomi</taxon>
        <taxon>Mammalia</taxon>
        <taxon>Eutheria</taxon>
        <taxon>Laurasiatheria</taxon>
        <taxon>Artiodactyla</taxon>
        <taxon>Ruminantia</taxon>
        <taxon>Pecora</taxon>
        <taxon>Cervidae</taxon>
        <taxon>Odocoileinae</taxon>
        <taxon>Rangifer</taxon>
    </lineage>
</organism>
<evidence type="ECO:0000313" key="3">
    <source>
        <dbReference type="Proteomes" id="UP001176941"/>
    </source>
</evidence>
<evidence type="ECO:0000313" key="2">
    <source>
        <dbReference type="EMBL" id="CAI9174751.1"/>
    </source>
</evidence>
<gene>
    <name evidence="2" type="ORF">MRATA1EN1_LOCUS23713</name>
</gene>
<evidence type="ECO:0000256" key="1">
    <source>
        <dbReference type="SAM" id="MobiDB-lite"/>
    </source>
</evidence>
<proteinExistence type="predicted"/>
<name>A0ABN8ZRB4_RANTA</name>
<feature type="region of interest" description="Disordered" evidence="1">
    <location>
        <begin position="84"/>
        <end position="108"/>
    </location>
</feature>
<sequence>MGRLPRPRLRLRPTARARRKQAASQRGRRGNRRGQGAGPPLIGGRRWEAIAGPVALGPRLNNSSCVVCARVRNTRARACVCFHRGHPPPPRPAPPRSPALSLSGCSADASPGLALQTRRWLRTQRGAPTAFPSRARADSGAGSR</sequence>
<feature type="compositionally biased region" description="Basic residues" evidence="1">
    <location>
        <begin position="1"/>
        <end position="32"/>
    </location>
</feature>
<accession>A0ABN8ZRB4</accession>
<reference evidence="2" key="1">
    <citation type="submission" date="2023-04" db="EMBL/GenBank/DDBJ databases">
        <authorList>
            <consortium name="ELIXIR-Norway"/>
        </authorList>
    </citation>
    <scope>NUCLEOTIDE SEQUENCE [LARGE SCALE GENOMIC DNA]</scope>
</reference>
<feature type="region of interest" description="Disordered" evidence="1">
    <location>
        <begin position="122"/>
        <end position="144"/>
    </location>
</feature>